<dbReference type="EMBL" id="CP020477">
    <property type="protein sequence ID" value="ARM74851.1"/>
    <property type="molecule type" value="Genomic_DNA"/>
</dbReference>
<dbReference type="InterPro" id="IPR002293">
    <property type="entry name" value="AA/rel_permease1"/>
</dbReference>
<feature type="transmembrane region" description="Helical" evidence="5">
    <location>
        <begin position="260"/>
        <end position="280"/>
    </location>
</feature>
<feature type="transmembrane region" description="Helical" evidence="5">
    <location>
        <begin position="102"/>
        <end position="127"/>
    </location>
</feature>
<feature type="transmembrane region" description="Helical" evidence="5">
    <location>
        <begin position="389"/>
        <end position="408"/>
    </location>
</feature>
<evidence type="ECO:0000256" key="2">
    <source>
        <dbReference type="ARBA" id="ARBA00022692"/>
    </source>
</evidence>
<organism evidence="6 7">
    <name type="scientific">Acidianus manzaensis</name>
    <dbReference type="NCBI Taxonomy" id="282676"/>
    <lineage>
        <taxon>Archaea</taxon>
        <taxon>Thermoproteota</taxon>
        <taxon>Thermoprotei</taxon>
        <taxon>Sulfolobales</taxon>
        <taxon>Sulfolobaceae</taxon>
        <taxon>Acidianus</taxon>
    </lineage>
</organism>
<feature type="transmembrane region" description="Helical" evidence="5">
    <location>
        <begin position="574"/>
        <end position="592"/>
    </location>
</feature>
<dbReference type="Gene3D" id="1.20.1740.10">
    <property type="entry name" value="Amino acid/polyamine transporter I"/>
    <property type="match status" value="1"/>
</dbReference>
<feature type="transmembrane region" description="Helical" evidence="5">
    <location>
        <begin position="475"/>
        <end position="495"/>
    </location>
</feature>
<feature type="transmembrane region" description="Helical" evidence="5">
    <location>
        <begin position="502"/>
        <end position="526"/>
    </location>
</feature>
<feature type="transmembrane region" description="Helical" evidence="5">
    <location>
        <begin position="538"/>
        <end position="562"/>
    </location>
</feature>
<evidence type="ECO:0000313" key="6">
    <source>
        <dbReference type="EMBL" id="ARM74851.1"/>
    </source>
</evidence>
<dbReference type="PANTHER" id="PTHR47547">
    <property type="match status" value="1"/>
</dbReference>
<sequence length="639" mass="68758">MAKEGEGGVKGIKDYGTVSDRQLRRALNKWELLFLSLGGVIGSGWLFGSLYTAAYAGGAGVLSWIVAGILIIFIGLAYAEIGAAIPKSGGIVRYPHYTHGGVTGYIVTWTYFLSAASVPAIEATAAITYLSALVPALAYPDGVLTPLGIISAYILLVLFFLLQYAGVNWTGKVTHFVGWWKLIIPSLTVVILLAFYFHPSNFTLGGGFFPAASMNASGLSGFGPVLFAIPTTGVIFSYLGFRQAVEYGGEGKNPQKDIPFAVLGSLLIGIALYTLLQVAYTGGIDWSNIVYNGKPVVPGNWTALQYSNSSVTGVPLTSGPFYEIFKSAPIVGAILSLFAVWSIILLIDAVISPSGTGWIYTGTAGRTIYGFASNGYLPGLFLKVGKTKVPVFSLIAATIIAAIFMLPFPSWESLVGFISSATVFTYVMGGIGLETLRKTAPDLKRKFVVPGAKIIAPIATAAAGLIVYWSSYETLFYLVVAIFIGLPIFFGYYATRLGMPKLYSYILGVIDIAVVLASSFMYYFAAYNISAKAFTNNLTAFAIYILIILALIIFNVTMLWNFTSADVKKEIKSSLWLLALIFAIFILSYFGSLGPDTIIAFPYDVIIAAVIFLIFHYAAVKSGFRTDAIEEIIEQTKEP</sequence>
<feature type="transmembrane region" description="Helical" evidence="5">
    <location>
        <begin position="447"/>
        <end position="469"/>
    </location>
</feature>
<reference evidence="6 7" key="1">
    <citation type="submission" date="2017-03" db="EMBL/GenBank/DDBJ databases">
        <title>Sulfur activation and transportation mechanism of thermophilic Archaea Acidianus manzaensis YN-25.</title>
        <authorList>
            <person name="Ma Y."/>
            <person name="Yang Y."/>
            <person name="Xia J."/>
        </authorList>
    </citation>
    <scope>NUCLEOTIDE SEQUENCE [LARGE SCALE GENOMIC DNA]</scope>
    <source>
        <strain evidence="6 7">YN-25</strain>
    </source>
</reference>
<dbReference type="GO" id="GO:0016020">
    <property type="term" value="C:membrane"/>
    <property type="evidence" value="ECO:0007669"/>
    <property type="project" value="UniProtKB-SubCell"/>
</dbReference>
<keyword evidence="4 5" id="KW-0472">Membrane</keyword>
<gene>
    <name evidence="6" type="ORF">B6F84_01620</name>
</gene>
<evidence type="ECO:0000256" key="4">
    <source>
        <dbReference type="ARBA" id="ARBA00023136"/>
    </source>
</evidence>
<feature type="transmembrane region" description="Helical" evidence="5">
    <location>
        <begin position="330"/>
        <end position="351"/>
    </location>
</feature>
<keyword evidence="3 5" id="KW-1133">Transmembrane helix</keyword>
<protein>
    <submittedName>
        <fullName evidence="6">Amino acid permease</fullName>
    </submittedName>
</protein>
<keyword evidence="7" id="KW-1185">Reference proteome</keyword>
<proteinExistence type="predicted"/>
<dbReference type="Proteomes" id="UP000193404">
    <property type="component" value="Chromosome"/>
</dbReference>
<name>A0A1W6JX30_9CREN</name>
<feature type="transmembrane region" description="Helical" evidence="5">
    <location>
        <begin position="218"/>
        <end position="239"/>
    </location>
</feature>
<feature type="transmembrane region" description="Helical" evidence="5">
    <location>
        <begin position="598"/>
        <end position="620"/>
    </location>
</feature>
<dbReference type="Pfam" id="PF13520">
    <property type="entry name" value="AA_permease_2"/>
    <property type="match status" value="1"/>
</dbReference>
<evidence type="ECO:0000313" key="7">
    <source>
        <dbReference type="Proteomes" id="UP000193404"/>
    </source>
</evidence>
<evidence type="ECO:0000256" key="5">
    <source>
        <dbReference type="SAM" id="Phobius"/>
    </source>
</evidence>
<dbReference type="PANTHER" id="PTHR47547:SF1">
    <property type="entry name" value="ASPARTATE-PROTON SYMPORTER"/>
    <property type="match status" value="1"/>
</dbReference>
<dbReference type="GO" id="GO:0022857">
    <property type="term" value="F:transmembrane transporter activity"/>
    <property type="evidence" value="ECO:0007669"/>
    <property type="project" value="InterPro"/>
</dbReference>
<dbReference type="RefSeq" id="WP_148690602.1">
    <property type="nucleotide sequence ID" value="NZ_CP020477.1"/>
</dbReference>
<feature type="transmembrane region" description="Helical" evidence="5">
    <location>
        <begin position="147"/>
        <end position="167"/>
    </location>
</feature>
<evidence type="ECO:0000256" key="1">
    <source>
        <dbReference type="ARBA" id="ARBA00004141"/>
    </source>
</evidence>
<dbReference type="AlphaFoldDB" id="A0A1W6JX30"/>
<dbReference type="KEGG" id="aman:B6F84_01620"/>
<comment type="subcellular location">
    <subcellularLocation>
        <location evidence="1">Membrane</location>
        <topology evidence="1">Multi-pass membrane protein</topology>
    </subcellularLocation>
</comment>
<dbReference type="InterPro" id="IPR052962">
    <property type="entry name" value="AA_Transporter_AGT"/>
</dbReference>
<feature type="transmembrane region" description="Helical" evidence="5">
    <location>
        <begin position="179"/>
        <end position="198"/>
    </location>
</feature>
<dbReference type="STRING" id="282676.B6F84_01620"/>
<evidence type="ECO:0000256" key="3">
    <source>
        <dbReference type="ARBA" id="ARBA00022989"/>
    </source>
</evidence>
<feature type="transmembrane region" description="Helical" evidence="5">
    <location>
        <begin position="32"/>
        <end position="55"/>
    </location>
</feature>
<keyword evidence="2 5" id="KW-0812">Transmembrane</keyword>
<accession>A0A1W6JX30</accession>
<feature type="transmembrane region" description="Helical" evidence="5">
    <location>
        <begin position="61"/>
        <end position="81"/>
    </location>
</feature>
<dbReference type="OrthoDB" id="43026at2157"/>
<dbReference type="GeneID" id="41589577"/>
<feature type="transmembrane region" description="Helical" evidence="5">
    <location>
        <begin position="414"/>
        <end position="435"/>
    </location>
</feature>